<evidence type="ECO:0000256" key="3">
    <source>
        <dbReference type="SAM" id="SignalP"/>
    </source>
</evidence>
<evidence type="ECO:0000256" key="1">
    <source>
        <dbReference type="ARBA" id="ARBA00022729"/>
    </source>
</evidence>
<reference evidence="5 6" key="1">
    <citation type="submission" date="2024-06" db="EMBL/GenBank/DDBJ databases">
        <title>Complete genome of Phlyctema vagabunda strain 19-DSS-EL-015.</title>
        <authorList>
            <person name="Fiorenzani C."/>
        </authorList>
    </citation>
    <scope>NUCLEOTIDE SEQUENCE [LARGE SCALE GENOMIC DNA]</scope>
    <source>
        <strain evidence="5 6">19-DSS-EL-015</strain>
    </source>
</reference>
<feature type="region of interest" description="Disordered" evidence="2">
    <location>
        <begin position="177"/>
        <end position="205"/>
    </location>
</feature>
<comment type="caution">
    <text evidence="5">The sequence shown here is derived from an EMBL/GenBank/DDBJ whole genome shotgun (WGS) entry which is preliminary data.</text>
</comment>
<sequence length="231" mass="22459">MFTSALLLTVVANLAVAAKFGNSAFEVAAGSPFEITWSDATGPVTITLKNGPSTALNDVSTIASGLSGTSFTWTPSASLTDGPYALEIEDSTGPNYSVQFPISGASAASGSSAVASASASQISSGLTSSVLTSVTVSTTQISSAVVSTGSTLTPALSTASASMSTIIGSSGRSSRVSATATSASSQTTRTSSTTGATSSASTSANAAVRRDSNAAMITMIALAVLGAAGNL</sequence>
<feature type="signal peptide" evidence="3">
    <location>
        <begin position="1"/>
        <end position="17"/>
    </location>
</feature>
<dbReference type="Proteomes" id="UP001629113">
    <property type="component" value="Unassembled WGS sequence"/>
</dbReference>
<protein>
    <recommendedName>
        <fullName evidence="4">Yeast cell wall synthesis Kre9/Knh1-like N-terminal domain-containing protein</fullName>
    </recommendedName>
</protein>
<evidence type="ECO:0000259" key="4">
    <source>
        <dbReference type="Pfam" id="PF10342"/>
    </source>
</evidence>
<keyword evidence="6" id="KW-1185">Reference proteome</keyword>
<proteinExistence type="predicted"/>
<dbReference type="PANTHER" id="PTHR40633">
    <property type="entry name" value="MATRIX PROTEIN, PUTATIVE (AFU_ORTHOLOGUE AFUA_8G05410)-RELATED"/>
    <property type="match status" value="1"/>
</dbReference>
<keyword evidence="1 3" id="KW-0732">Signal</keyword>
<evidence type="ECO:0000313" key="6">
    <source>
        <dbReference type="Proteomes" id="UP001629113"/>
    </source>
</evidence>
<feature type="domain" description="Yeast cell wall synthesis Kre9/Knh1-like N-terminal" evidence="4">
    <location>
        <begin position="26"/>
        <end position="102"/>
    </location>
</feature>
<dbReference type="Pfam" id="PF10342">
    <property type="entry name" value="Kre9_KNH"/>
    <property type="match status" value="1"/>
</dbReference>
<dbReference type="PANTHER" id="PTHR40633:SF1">
    <property type="entry name" value="GPI ANCHORED SERINE-THREONINE RICH PROTEIN (AFU_ORTHOLOGUE AFUA_1G03630)"/>
    <property type="match status" value="1"/>
</dbReference>
<evidence type="ECO:0000256" key="2">
    <source>
        <dbReference type="SAM" id="MobiDB-lite"/>
    </source>
</evidence>
<organism evidence="5 6">
    <name type="scientific">Phlyctema vagabunda</name>
    <dbReference type="NCBI Taxonomy" id="108571"/>
    <lineage>
        <taxon>Eukaryota</taxon>
        <taxon>Fungi</taxon>
        <taxon>Dikarya</taxon>
        <taxon>Ascomycota</taxon>
        <taxon>Pezizomycotina</taxon>
        <taxon>Leotiomycetes</taxon>
        <taxon>Helotiales</taxon>
        <taxon>Dermateaceae</taxon>
        <taxon>Phlyctema</taxon>
    </lineage>
</organism>
<accession>A0ABR4P9G9</accession>
<feature type="chain" id="PRO_5046148108" description="Yeast cell wall synthesis Kre9/Knh1-like N-terminal domain-containing protein" evidence="3">
    <location>
        <begin position="18"/>
        <end position="231"/>
    </location>
</feature>
<dbReference type="EMBL" id="JBFCZG010000007">
    <property type="protein sequence ID" value="KAL3419958.1"/>
    <property type="molecule type" value="Genomic_DNA"/>
</dbReference>
<evidence type="ECO:0000313" key="5">
    <source>
        <dbReference type="EMBL" id="KAL3419958.1"/>
    </source>
</evidence>
<name>A0ABR4P9G9_9HELO</name>
<dbReference type="InterPro" id="IPR052982">
    <property type="entry name" value="SRP1/TIP1-like"/>
</dbReference>
<dbReference type="InterPro" id="IPR018466">
    <property type="entry name" value="Kre9/Knh1-like_N"/>
</dbReference>
<gene>
    <name evidence="5" type="ORF">PVAG01_08457</name>
</gene>